<keyword evidence="3" id="KW-1185">Reference proteome</keyword>
<evidence type="ECO:0000313" key="2">
    <source>
        <dbReference type="EMBL" id="QRC91554.1"/>
    </source>
</evidence>
<proteinExistence type="predicted"/>
<reference evidence="3" key="1">
    <citation type="journal article" date="2021" name="BMC Genomics">
        <title>Chromosome-level genome assembly and manually-curated proteome of model necrotroph Parastagonospora nodorum Sn15 reveals a genome-wide trove of candidate effector homologs, and redundancy of virulence-related functions within an accessory chromosome.</title>
        <authorList>
            <person name="Bertazzoni S."/>
            <person name="Jones D.A.B."/>
            <person name="Phan H.T."/>
            <person name="Tan K.-C."/>
            <person name="Hane J.K."/>
        </authorList>
    </citation>
    <scope>NUCLEOTIDE SEQUENCE [LARGE SCALE GENOMIC DNA]</scope>
    <source>
        <strain evidence="3">SN15 / ATCC MYA-4574 / FGSC 10173)</strain>
    </source>
</reference>
<protein>
    <submittedName>
        <fullName evidence="2">Uncharacterized protein</fullName>
    </submittedName>
</protein>
<keyword evidence="1" id="KW-1133">Transmembrane helix</keyword>
<dbReference type="KEGG" id="pno:SNOG_01059"/>
<evidence type="ECO:0000313" key="3">
    <source>
        <dbReference type="Proteomes" id="UP000663193"/>
    </source>
</evidence>
<dbReference type="Proteomes" id="UP000663193">
    <property type="component" value="Chromosome 1"/>
</dbReference>
<dbReference type="RefSeq" id="XP_001791718.1">
    <property type="nucleotide sequence ID" value="XM_001791666.1"/>
</dbReference>
<keyword evidence="1" id="KW-0472">Membrane</keyword>
<accession>A0A7U2ER88</accession>
<dbReference type="VEuPathDB" id="FungiDB:JI435_010590"/>
<gene>
    <name evidence="2" type="ORF">JI435_010590</name>
</gene>
<keyword evidence="1" id="KW-0812">Transmembrane</keyword>
<dbReference type="AlphaFoldDB" id="A0A7U2ER88"/>
<sequence length="104" mass="11159">MGNHHLSELCLRHIALMEIKLIDIQTNTNKCENAAMTTSLAMADLMNKIDAIGGHLIQDLTDVIGVLLLALLAAMVLNIGLGYQVWKKGSSVKKHAALPGAISE</sequence>
<feature type="transmembrane region" description="Helical" evidence="1">
    <location>
        <begin position="63"/>
        <end position="86"/>
    </location>
</feature>
<organism evidence="2 3">
    <name type="scientific">Phaeosphaeria nodorum (strain SN15 / ATCC MYA-4574 / FGSC 10173)</name>
    <name type="common">Glume blotch fungus</name>
    <name type="synonym">Parastagonospora nodorum</name>
    <dbReference type="NCBI Taxonomy" id="321614"/>
    <lineage>
        <taxon>Eukaryota</taxon>
        <taxon>Fungi</taxon>
        <taxon>Dikarya</taxon>
        <taxon>Ascomycota</taxon>
        <taxon>Pezizomycotina</taxon>
        <taxon>Dothideomycetes</taxon>
        <taxon>Pleosporomycetidae</taxon>
        <taxon>Pleosporales</taxon>
        <taxon>Pleosporineae</taxon>
        <taxon>Phaeosphaeriaceae</taxon>
        <taxon>Parastagonospora</taxon>
    </lineage>
</organism>
<name>A0A7U2ER88_PHANO</name>
<evidence type="ECO:0000256" key="1">
    <source>
        <dbReference type="SAM" id="Phobius"/>
    </source>
</evidence>
<dbReference type="EMBL" id="CP069023">
    <property type="protein sequence ID" value="QRC91554.1"/>
    <property type="molecule type" value="Genomic_DNA"/>
</dbReference>